<evidence type="ECO:0000313" key="7">
    <source>
        <dbReference type="EMBL" id="PKA43228.1"/>
    </source>
</evidence>
<feature type="binding site" description="in other chain" evidence="6">
    <location>
        <position position="30"/>
    </location>
    <ligand>
        <name>5-phospho-alpha-D-ribose 1-diphosphate</name>
        <dbReference type="ChEBI" id="CHEBI:58017"/>
        <note>ligand shared between dimeric partners</note>
    </ligand>
</feature>
<comment type="caution">
    <text evidence="6">Lacks conserved residue(s) required for the propagation of feature annotation.</text>
</comment>
<gene>
    <name evidence="6" type="primary">pyrE</name>
    <name evidence="7" type="ORF">CWR43_14385</name>
</gene>
<name>A0A2N0DAV3_RHISU</name>
<evidence type="ECO:0000256" key="2">
    <source>
        <dbReference type="ARBA" id="ARBA00011971"/>
    </source>
</evidence>
<dbReference type="GO" id="GO:0019856">
    <property type="term" value="P:pyrimidine nucleobase biosynthetic process"/>
    <property type="evidence" value="ECO:0007669"/>
    <property type="project" value="TreeGrafter"/>
</dbReference>
<dbReference type="AlphaFoldDB" id="A0A2N0DAV3"/>
<evidence type="ECO:0000256" key="5">
    <source>
        <dbReference type="ARBA" id="ARBA00022975"/>
    </source>
</evidence>
<comment type="similarity">
    <text evidence="6">Belongs to the purine/pyrimidine phosphoribosyltransferase family. PyrE subfamily.</text>
</comment>
<feature type="binding site" evidence="6">
    <location>
        <position position="95"/>
    </location>
    <ligand>
        <name>5-phospho-alpha-D-ribose 1-diphosphate</name>
        <dbReference type="ChEBI" id="CHEBI:58017"/>
        <note>ligand shared between dimeric partners</note>
    </ligand>
</feature>
<dbReference type="GO" id="GO:0044205">
    <property type="term" value="P:'de novo' UMP biosynthetic process"/>
    <property type="evidence" value="ECO:0007669"/>
    <property type="project" value="UniProtKB-UniRule"/>
</dbReference>
<dbReference type="InterPro" id="IPR023031">
    <property type="entry name" value="OPRT"/>
</dbReference>
<reference evidence="7 8" key="1">
    <citation type="submission" date="2017-11" db="EMBL/GenBank/DDBJ databases">
        <authorList>
            <person name="Han C.G."/>
        </authorList>
    </citation>
    <scope>NUCLEOTIDE SEQUENCE [LARGE SCALE GENOMIC DNA]</scope>
    <source>
        <strain evidence="7 8">HCNT1</strain>
    </source>
</reference>
<dbReference type="GO" id="GO:0004588">
    <property type="term" value="F:orotate phosphoribosyltransferase activity"/>
    <property type="evidence" value="ECO:0007669"/>
    <property type="project" value="UniProtKB-UniRule"/>
</dbReference>
<keyword evidence="5 6" id="KW-0665">Pyrimidine biosynthesis</keyword>
<feature type="binding site" evidence="6">
    <location>
        <position position="99"/>
    </location>
    <ligand>
        <name>5-phospho-alpha-D-ribose 1-diphosphate</name>
        <dbReference type="ChEBI" id="CHEBI:58017"/>
        <note>ligand shared between dimeric partners</note>
    </ligand>
</feature>
<comment type="catalytic activity">
    <reaction evidence="6">
        <text>orotidine 5'-phosphate + diphosphate = orotate + 5-phospho-alpha-D-ribose 1-diphosphate</text>
        <dbReference type="Rhea" id="RHEA:10380"/>
        <dbReference type="ChEBI" id="CHEBI:30839"/>
        <dbReference type="ChEBI" id="CHEBI:33019"/>
        <dbReference type="ChEBI" id="CHEBI:57538"/>
        <dbReference type="ChEBI" id="CHEBI:58017"/>
        <dbReference type="EC" id="2.4.2.10"/>
    </reaction>
</comment>
<dbReference type="GO" id="GO:0000287">
    <property type="term" value="F:magnesium ion binding"/>
    <property type="evidence" value="ECO:0007669"/>
    <property type="project" value="UniProtKB-UniRule"/>
</dbReference>
<evidence type="ECO:0000256" key="3">
    <source>
        <dbReference type="ARBA" id="ARBA00022676"/>
    </source>
</evidence>
<keyword evidence="3 6" id="KW-0328">Glycosyltransferase</keyword>
<dbReference type="InterPro" id="IPR000836">
    <property type="entry name" value="PRTase_dom"/>
</dbReference>
<dbReference type="EC" id="2.4.2.10" evidence="2 6"/>
<dbReference type="PANTHER" id="PTHR19278:SF9">
    <property type="entry name" value="URIDINE 5'-MONOPHOSPHATE SYNTHASE"/>
    <property type="match status" value="1"/>
</dbReference>
<organism evidence="7 8">
    <name type="scientific">Rhizobium sullae</name>
    <name type="common">Rhizobium hedysari</name>
    <dbReference type="NCBI Taxonomy" id="50338"/>
    <lineage>
        <taxon>Bacteria</taxon>
        <taxon>Pseudomonadati</taxon>
        <taxon>Pseudomonadota</taxon>
        <taxon>Alphaproteobacteria</taxon>
        <taxon>Hyphomicrobiales</taxon>
        <taxon>Rhizobiaceae</taxon>
        <taxon>Rhizobium/Agrobacterium group</taxon>
        <taxon>Rhizobium</taxon>
    </lineage>
</organism>
<proteinExistence type="inferred from homology"/>
<keyword evidence="6" id="KW-0460">Magnesium</keyword>
<comment type="pathway">
    <text evidence="1 6">Pyrimidine metabolism; UMP biosynthesis via de novo pathway; UMP from orotate: step 1/2.</text>
</comment>
<dbReference type="UniPathway" id="UPA00070">
    <property type="reaction ID" value="UER00119"/>
</dbReference>
<dbReference type="Proteomes" id="UP000232164">
    <property type="component" value="Unassembled WGS sequence"/>
</dbReference>
<dbReference type="InterPro" id="IPR029057">
    <property type="entry name" value="PRTase-like"/>
</dbReference>
<sequence>MTDGVTSDLAGLAEQIATAAATLDGEFVLRSGQVSHRYFDKYRFEGMPALLKPLARAMSDLLPANTEIIAGLELGGIPLVTAISLETGLPAAFVRKEAKTYGTCRAIEGQDVAGRGVTFIEDVITTGGAVAGAYQLAAAEGANVLAVVCAIWRGDGTPRIHSVPALSVLPVFSRADLERAG</sequence>
<feature type="binding site" description="in other chain" evidence="6">
    <location>
        <position position="96"/>
    </location>
    <ligand>
        <name>5-phospho-alpha-D-ribose 1-diphosphate</name>
        <dbReference type="ChEBI" id="CHEBI:58017"/>
        <note>ligand shared between dimeric partners</note>
    </ligand>
</feature>
<dbReference type="Gene3D" id="3.40.50.2020">
    <property type="match status" value="1"/>
</dbReference>
<evidence type="ECO:0000313" key="8">
    <source>
        <dbReference type="Proteomes" id="UP000232164"/>
    </source>
</evidence>
<dbReference type="HAMAP" id="MF_01208">
    <property type="entry name" value="PyrE"/>
    <property type="match status" value="1"/>
</dbReference>
<comment type="subunit">
    <text evidence="6">Homodimer.</text>
</comment>
<keyword evidence="4 6" id="KW-0808">Transferase</keyword>
<feature type="binding site" description="in other chain" evidence="6">
    <location>
        <begin position="121"/>
        <end position="129"/>
    </location>
    <ligand>
        <name>5-phospho-alpha-D-ribose 1-diphosphate</name>
        <dbReference type="ChEBI" id="CHEBI:58017"/>
        <note>ligand shared between dimeric partners</note>
    </ligand>
</feature>
<feature type="binding site" evidence="6">
    <location>
        <position position="153"/>
    </location>
    <ligand>
        <name>orotate</name>
        <dbReference type="ChEBI" id="CHEBI:30839"/>
    </ligand>
</feature>
<protein>
    <recommendedName>
        <fullName evidence="2 6">Orotate phosphoribosyltransferase</fullName>
        <shortName evidence="6">OPRT</shortName>
        <shortName evidence="6">OPRTase</shortName>
        <ecNumber evidence="2 6">2.4.2.10</ecNumber>
    </recommendedName>
</protein>
<dbReference type="RefSeq" id="WP_100771518.1">
    <property type="nucleotide sequence ID" value="NZ_PIQN01000008.1"/>
</dbReference>
<dbReference type="EMBL" id="PIQN01000008">
    <property type="protein sequence ID" value="PKA43228.1"/>
    <property type="molecule type" value="Genomic_DNA"/>
</dbReference>
<dbReference type="PANTHER" id="PTHR19278">
    <property type="entry name" value="OROTATE PHOSPHORIBOSYLTRANSFERASE"/>
    <property type="match status" value="1"/>
</dbReference>
<evidence type="ECO:0000256" key="6">
    <source>
        <dbReference type="HAMAP-Rule" id="MF_01208"/>
    </source>
</evidence>
<dbReference type="SUPFAM" id="SSF53271">
    <property type="entry name" value="PRTase-like"/>
    <property type="match status" value="1"/>
</dbReference>
<dbReference type="CDD" id="cd06223">
    <property type="entry name" value="PRTases_typeI"/>
    <property type="match status" value="1"/>
</dbReference>
<accession>A0A2N0DAV3</accession>
<evidence type="ECO:0000256" key="4">
    <source>
        <dbReference type="ARBA" id="ARBA00022679"/>
    </source>
</evidence>
<evidence type="ECO:0000256" key="1">
    <source>
        <dbReference type="ARBA" id="ARBA00004889"/>
    </source>
</evidence>
<comment type="cofactor">
    <cofactor evidence="6">
        <name>Mg(2+)</name>
        <dbReference type="ChEBI" id="CHEBI:18420"/>
    </cofactor>
</comment>
<reference evidence="7 8" key="2">
    <citation type="submission" date="2017-12" db="EMBL/GenBank/DDBJ databases">
        <title>Genome sequence of Rhizobium sullae HCNT1 isolated from Sulla coronaria nodules and featuring peculiar denitrification phenotypes.</title>
        <authorList>
            <person name="De Diego-Diaz B."/>
            <person name="Treu L."/>
            <person name="Campanaro S."/>
            <person name="Da Silva Duarte V."/>
            <person name="Basaglia M."/>
            <person name="Favaro L."/>
            <person name="Casella S."/>
            <person name="Squartini A."/>
        </authorList>
    </citation>
    <scope>NUCLEOTIDE SEQUENCE [LARGE SCALE GENOMIC DNA]</scope>
    <source>
        <strain evidence="7 8">HCNT1</strain>
    </source>
</reference>
<feature type="binding site" evidence="6">
    <location>
        <position position="125"/>
    </location>
    <ligand>
        <name>orotate</name>
        <dbReference type="ChEBI" id="CHEBI:30839"/>
    </ligand>
</feature>
<comment type="caution">
    <text evidence="7">The sequence shown here is derived from an EMBL/GenBank/DDBJ whole genome shotgun (WGS) entry which is preliminary data.</text>
</comment>
<comment type="function">
    <text evidence="6">Catalyzes the transfer of a ribosyl phosphate group from 5-phosphoribose 1-diphosphate to orotate, leading to the formation of orotidine monophosphate (OMP).</text>
</comment>